<keyword evidence="1" id="KW-1133">Transmembrane helix</keyword>
<organism evidence="2">
    <name type="scientific">Rhizophora mucronata</name>
    <name type="common">Asiatic mangrove</name>
    <dbReference type="NCBI Taxonomy" id="61149"/>
    <lineage>
        <taxon>Eukaryota</taxon>
        <taxon>Viridiplantae</taxon>
        <taxon>Streptophyta</taxon>
        <taxon>Embryophyta</taxon>
        <taxon>Tracheophyta</taxon>
        <taxon>Spermatophyta</taxon>
        <taxon>Magnoliopsida</taxon>
        <taxon>eudicotyledons</taxon>
        <taxon>Gunneridae</taxon>
        <taxon>Pentapetalae</taxon>
        <taxon>rosids</taxon>
        <taxon>fabids</taxon>
        <taxon>Malpighiales</taxon>
        <taxon>Rhizophoraceae</taxon>
        <taxon>Rhizophora</taxon>
    </lineage>
</organism>
<feature type="transmembrane region" description="Helical" evidence="1">
    <location>
        <begin position="70"/>
        <end position="88"/>
    </location>
</feature>
<evidence type="ECO:0000256" key="1">
    <source>
        <dbReference type="SAM" id="Phobius"/>
    </source>
</evidence>
<dbReference type="AlphaFoldDB" id="A0A2P2KKE4"/>
<keyword evidence="1" id="KW-0472">Membrane</keyword>
<protein>
    <submittedName>
        <fullName evidence="2">Uncharacterized protein</fullName>
    </submittedName>
</protein>
<dbReference type="EMBL" id="GGEC01025708">
    <property type="protein sequence ID" value="MBX06192.1"/>
    <property type="molecule type" value="Transcribed_RNA"/>
</dbReference>
<evidence type="ECO:0000313" key="2">
    <source>
        <dbReference type="EMBL" id="MBX06192.1"/>
    </source>
</evidence>
<sequence length="89" mass="10057">MSKVWVNPRATNLALYLFMVPFGLYFIVNIHLHPTTFFSLGNLTISLVLFSVNVFISSNTAVFQLGSFEALRILLEISILSIFVVNVLY</sequence>
<accession>A0A2P2KKE4</accession>
<feature type="transmembrane region" description="Helical" evidence="1">
    <location>
        <begin position="38"/>
        <end position="58"/>
    </location>
</feature>
<feature type="transmembrane region" description="Helical" evidence="1">
    <location>
        <begin position="12"/>
        <end position="32"/>
    </location>
</feature>
<keyword evidence="1" id="KW-0812">Transmembrane</keyword>
<name>A0A2P2KKE4_RHIMU</name>
<reference evidence="2" key="1">
    <citation type="submission" date="2018-02" db="EMBL/GenBank/DDBJ databases">
        <title>Rhizophora mucronata_Transcriptome.</title>
        <authorList>
            <person name="Meera S.P."/>
            <person name="Sreeshan A."/>
            <person name="Augustine A."/>
        </authorList>
    </citation>
    <scope>NUCLEOTIDE SEQUENCE</scope>
    <source>
        <tissue evidence="2">Leaf</tissue>
    </source>
</reference>
<proteinExistence type="predicted"/>